<feature type="compositionally biased region" description="Basic and acidic residues" evidence="4">
    <location>
        <begin position="428"/>
        <end position="439"/>
    </location>
</feature>
<keyword evidence="3" id="KW-0539">Nucleus</keyword>
<dbReference type="PANTHER" id="PTHR12585">
    <property type="entry name" value="SCC1 / RAD21 FAMILY MEMBER"/>
    <property type="match status" value="1"/>
</dbReference>
<dbReference type="InterPro" id="IPR006910">
    <property type="entry name" value="Rad21_Rec8_N"/>
</dbReference>
<dbReference type="InterPro" id="IPR023093">
    <property type="entry name" value="ScpA-like_C"/>
</dbReference>
<accession>A0A292PRF1</accession>
<gene>
    <name evidence="7" type="ORF">GSTUAT00006563001</name>
</gene>
<evidence type="ECO:0000259" key="5">
    <source>
        <dbReference type="Pfam" id="PF04824"/>
    </source>
</evidence>
<evidence type="ECO:0000313" key="7">
    <source>
        <dbReference type="EMBL" id="CUS09361.1"/>
    </source>
</evidence>
<dbReference type="AlphaFoldDB" id="A0A292PRF1"/>
<dbReference type="Gene3D" id="1.10.10.580">
    <property type="entry name" value="Structural maintenance of chromosome 1. Chain E"/>
    <property type="match status" value="1"/>
</dbReference>
<evidence type="ECO:0000259" key="6">
    <source>
        <dbReference type="Pfam" id="PF04825"/>
    </source>
</evidence>
<evidence type="ECO:0000313" key="8">
    <source>
        <dbReference type="Proteomes" id="UP001412239"/>
    </source>
</evidence>
<evidence type="ECO:0000256" key="3">
    <source>
        <dbReference type="ARBA" id="ARBA00023242"/>
    </source>
</evidence>
<dbReference type="Proteomes" id="UP001412239">
    <property type="component" value="Unassembled WGS sequence"/>
</dbReference>
<evidence type="ECO:0000256" key="4">
    <source>
        <dbReference type="SAM" id="MobiDB-lite"/>
    </source>
</evidence>
<dbReference type="InterPro" id="IPR036390">
    <property type="entry name" value="WH_DNA-bd_sf"/>
</dbReference>
<feature type="compositionally biased region" description="Polar residues" evidence="4">
    <location>
        <begin position="272"/>
        <end position="298"/>
    </location>
</feature>
<keyword evidence="8" id="KW-1185">Reference proteome</keyword>
<dbReference type="GO" id="GO:0007062">
    <property type="term" value="P:sister chromatid cohesion"/>
    <property type="evidence" value="ECO:0007669"/>
    <property type="project" value="InterPro"/>
</dbReference>
<dbReference type="PANTHER" id="PTHR12585:SF72">
    <property type="entry name" value="MEIOTIC RECOMBINATION PROTEIN REC8"/>
    <property type="match status" value="1"/>
</dbReference>
<evidence type="ECO:0008006" key="9">
    <source>
        <dbReference type="Google" id="ProtNLM"/>
    </source>
</evidence>
<dbReference type="SUPFAM" id="SSF46785">
    <property type="entry name" value="Winged helix' DNA-binding domain"/>
    <property type="match status" value="1"/>
</dbReference>
<feature type="region of interest" description="Disordered" evidence="4">
    <location>
        <begin position="213"/>
        <end position="332"/>
    </location>
</feature>
<organism evidence="7 8">
    <name type="scientific">Tuber aestivum</name>
    <name type="common">summer truffle</name>
    <dbReference type="NCBI Taxonomy" id="59557"/>
    <lineage>
        <taxon>Eukaryota</taxon>
        <taxon>Fungi</taxon>
        <taxon>Dikarya</taxon>
        <taxon>Ascomycota</taxon>
        <taxon>Pezizomycotina</taxon>
        <taxon>Pezizomycetes</taxon>
        <taxon>Pezizales</taxon>
        <taxon>Tuberaceae</taxon>
        <taxon>Tuber</taxon>
    </lineage>
</organism>
<dbReference type="GO" id="GO:1990414">
    <property type="term" value="P:replication-born double-strand break repair via sister chromatid exchange"/>
    <property type="evidence" value="ECO:0007669"/>
    <property type="project" value="TreeGrafter"/>
</dbReference>
<dbReference type="GO" id="GO:0003682">
    <property type="term" value="F:chromatin binding"/>
    <property type="evidence" value="ECO:0007669"/>
    <property type="project" value="TreeGrafter"/>
</dbReference>
<feature type="domain" description="Rad21/Rec8-like protein C-terminal eukaryotic" evidence="5">
    <location>
        <begin position="625"/>
        <end position="664"/>
    </location>
</feature>
<dbReference type="Pfam" id="PF04825">
    <property type="entry name" value="Rad21_Rec8_N"/>
    <property type="match status" value="1"/>
</dbReference>
<sequence length="666" mass="72739">MFFSPEYLVSRPYGVGTVWLAATVGTQNVHRKISRKDIMAVQIPEACQSFIEPDVPLALRFQSNLLCGVARVFGEQCRYMLIDTSQAVNNIRRTHTSAQARTIIDDINLARGNLRPRPLVLENDPAFDADLMDDIRVLYQDNLNLVDDDSAMIGSLPSGNSGNEPLPALSALSSASRAIHASDEAHQNFAPEAPGAALLDDLGFEFDQYGRMKEASSPQLPPMLPDHIPDSGGDSRARSRERSGRINSLDFAGITGMEHQEGRDRAIASPQGPDTHTSFEVQASNNSSHQPGGSQQAGTEYAPSESLQLAGDEAGTDGARKGRGRGLPKGPITDTILEIKSREVTLWTEHYLENMATALKKTRASRASRLAKKNAHTLIFKWSVFGELRNPFLQSMFSGEAILEAIHKGGGPSEKRKRAIEDQEIGGEEGRRVRARSDVYEEEDPLLPHSETGLGLPESEVGRKGSEVGSEGYHPSSQQPFPRPKGDIPGSRPNSPRFSIGRFPSSSIGGDPQGHSSARRSRQSSPLAAKSIRRMSILQSPIGERDEDLDMLEIDAAGGLVDMAEQFESFNLGANSEEETNNSVEKDCSDFFKFLKYEIRKLDSRNAYEEIVGHSNLITFDHLIEPGSNKPEVAANAFSHLLLLGTRGLVSISQEEPYGTIQISIA</sequence>
<proteinExistence type="inferred from homology"/>
<evidence type="ECO:0000256" key="1">
    <source>
        <dbReference type="ARBA" id="ARBA00004123"/>
    </source>
</evidence>
<feature type="region of interest" description="Disordered" evidence="4">
    <location>
        <begin position="408"/>
        <end position="533"/>
    </location>
</feature>
<comment type="subcellular location">
    <subcellularLocation>
        <location evidence="1">Nucleus</location>
    </subcellularLocation>
</comment>
<dbReference type="InterPro" id="IPR039781">
    <property type="entry name" value="Rad21/Rec8-like"/>
</dbReference>
<name>A0A292PRF1_9PEZI</name>
<feature type="domain" description="Rad21/Rec8-like protein N-terminal" evidence="6">
    <location>
        <begin position="1"/>
        <end position="99"/>
    </location>
</feature>
<dbReference type="EMBL" id="LN891084">
    <property type="protein sequence ID" value="CUS09361.1"/>
    <property type="molecule type" value="Genomic_DNA"/>
</dbReference>
<protein>
    <recommendedName>
        <fullName evidence="9">Rad21/Rec8-like protein N-terminal domain-containing protein</fullName>
    </recommendedName>
</protein>
<reference evidence="7" key="1">
    <citation type="submission" date="2015-10" db="EMBL/GenBank/DDBJ databases">
        <authorList>
            <person name="Regsiter A."/>
            <person name="william w."/>
        </authorList>
    </citation>
    <scope>NUCLEOTIDE SEQUENCE</scope>
    <source>
        <strain evidence="7">Montdore</strain>
    </source>
</reference>
<feature type="compositionally biased region" description="Basic and acidic residues" evidence="4">
    <location>
        <begin position="227"/>
        <end position="244"/>
    </location>
</feature>
<evidence type="ECO:0000256" key="2">
    <source>
        <dbReference type="ARBA" id="ARBA00009870"/>
    </source>
</evidence>
<dbReference type="CDD" id="cd21789">
    <property type="entry name" value="Rad21_Rec8_M_SpRec8p-like"/>
    <property type="match status" value="1"/>
</dbReference>
<dbReference type="GO" id="GO:0008278">
    <property type="term" value="C:cohesin complex"/>
    <property type="evidence" value="ECO:0007669"/>
    <property type="project" value="InterPro"/>
</dbReference>
<comment type="similarity">
    <text evidence="2">Belongs to the rad21 family.</text>
</comment>
<dbReference type="InterPro" id="IPR006909">
    <property type="entry name" value="Rad21/Rec8_C_eu"/>
</dbReference>
<dbReference type="GO" id="GO:0005634">
    <property type="term" value="C:nucleus"/>
    <property type="evidence" value="ECO:0007669"/>
    <property type="project" value="UniProtKB-SubCell"/>
</dbReference>
<dbReference type="Pfam" id="PF04824">
    <property type="entry name" value="Rad21_Rec8"/>
    <property type="match status" value="1"/>
</dbReference>